<feature type="transmembrane region" description="Helical" evidence="1">
    <location>
        <begin position="21"/>
        <end position="41"/>
    </location>
</feature>
<sequence>MPDQRGLSGSRRPRPGRVARLCVALAAVCAITAVLIGATSATNATNAAASADGAGRTGADVVPVVALDRSDRVAGGILLSRDELMALPTSGPGWEAIMARVEDPYGGSYVLGERDDANKDVLAHALAGARLDDAAHKTFVRDKVEQVMTEPRNTEDLLATLRQLQTYIISADLIDLASYDPGLDGRFRTWLADEIRFDYEGGGGGGSVISNHNRKPNNYGTHAGATRVAAALYLGDEEELQAARDIWYGWATGDPDYSHPTRRWTGTDWQCDPDRPAGINAAGCTRDGNSIDGILPEDQERCGEYSWPPCETNYIHGATDGMTLAFWMLERYGEDPWAWGDQAALRQMEWKYANDQPPYDGFRWQIPVIEAAYGVDFPGNAPQATSTNFGFADWWAQRAGAPAPESRSDSAPPPDPPATSGPGLWLVAVIVVTGVLLLSLAILVVRRSRR</sequence>
<evidence type="ECO:0000256" key="1">
    <source>
        <dbReference type="SAM" id="Phobius"/>
    </source>
</evidence>
<evidence type="ECO:0000313" key="2">
    <source>
        <dbReference type="EMBL" id="CAA9237524.1"/>
    </source>
</evidence>
<evidence type="ECO:0008006" key="3">
    <source>
        <dbReference type="Google" id="ProtNLM"/>
    </source>
</evidence>
<name>A0A6J4HZ08_9ACTN</name>
<accession>A0A6J4HZ08</accession>
<proteinExistence type="predicted"/>
<gene>
    <name evidence="2" type="ORF">AVDCRST_MAG52-1536</name>
</gene>
<dbReference type="AlphaFoldDB" id="A0A6J4HZ08"/>
<organism evidence="2">
    <name type="scientific">uncultured Blastococcus sp</name>
    <dbReference type="NCBI Taxonomy" id="217144"/>
    <lineage>
        <taxon>Bacteria</taxon>
        <taxon>Bacillati</taxon>
        <taxon>Actinomycetota</taxon>
        <taxon>Actinomycetes</taxon>
        <taxon>Geodermatophilales</taxon>
        <taxon>Geodermatophilaceae</taxon>
        <taxon>Blastococcus</taxon>
        <taxon>environmental samples</taxon>
    </lineage>
</organism>
<feature type="transmembrane region" description="Helical" evidence="1">
    <location>
        <begin position="423"/>
        <end position="445"/>
    </location>
</feature>
<keyword evidence="1" id="KW-1133">Transmembrane helix</keyword>
<keyword evidence="1" id="KW-0472">Membrane</keyword>
<reference evidence="2" key="1">
    <citation type="submission" date="2020-02" db="EMBL/GenBank/DDBJ databases">
        <authorList>
            <person name="Meier V. D."/>
        </authorList>
    </citation>
    <scope>NUCLEOTIDE SEQUENCE</scope>
    <source>
        <strain evidence="2">AVDCRST_MAG52</strain>
    </source>
</reference>
<protein>
    <recommendedName>
        <fullName evidence="3">Alginate lyase domain-containing protein</fullName>
    </recommendedName>
</protein>
<keyword evidence="1" id="KW-0812">Transmembrane</keyword>
<dbReference type="EMBL" id="CADCTN010000094">
    <property type="protein sequence ID" value="CAA9237524.1"/>
    <property type="molecule type" value="Genomic_DNA"/>
</dbReference>